<accession>A0A9P5PU71</accession>
<dbReference type="Proteomes" id="UP000772434">
    <property type="component" value="Unassembled WGS sequence"/>
</dbReference>
<dbReference type="EMBL" id="JADNRY010000044">
    <property type="protein sequence ID" value="KAF9070073.1"/>
    <property type="molecule type" value="Genomic_DNA"/>
</dbReference>
<name>A0A9P5PU71_9AGAR</name>
<dbReference type="OrthoDB" id="2261329at2759"/>
<sequence length="231" mass="25961">MQTDSVRYLNELNAWLETFVSGGTSQIQVLSTAVQQVLQSLGTGPSPDGSQVPGLLNDIQRIAHEGQIHNQNTVALHASLNNIITQLVTQGQPISTQVIADLIERQQQEHEGLLRMMTSELSNEIKGERLRFVEAMKEATAINVHAQVEEFKNELKHEVQGMTREVGRLHQERQSIENQIADLLAFYSKQAKNGSIPVSDINLAFHNLIRIWLLFSAWICSRLRTSLSKLF</sequence>
<organism evidence="2 3">
    <name type="scientific">Rhodocollybia butyracea</name>
    <dbReference type="NCBI Taxonomy" id="206335"/>
    <lineage>
        <taxon>Eukaryota</taxon>
        <taxon>Fungi</taxon>
        <taxon>Dikarya</taxon>
        <taxon>Basidiomycota</taxon>
        <taxon>Agaricomycotina</taxon>
        <taxon>Agaricomycetes</taxon>
        <taxon>Agaricomycetidae</taxon>
        <taxon>Agaricales</taxon>
        <taxon>Marasmiineae</taxon>
        <taxon>Omphalotaceae</taxon>
        <taxon>Rhodocollybia</taxon>
    </lineage>
</organism>
<keyword evidence="1" id="KW-0175">Coiled coil</keyword>
<feature type="coiled-coil region" evidence="1">
    <location>
        <begin position="152"/>
        <end position="179"/>
    </location>
</feature>
<keyword evidence="3" id="KW-1185">Reference proteome</keyword>
<comment type="caution">
    <text evidence="2">The sequence shown here is derived from an EMBL/GenBank/DDBJ whole genome shotgun (WGS) entry which is preliminary data.</text>
</comment>
<proteinExistence type="predicted"/>
<evidence type="ECO:0000313" key="3">
    <source>
        <dbReference type="Proteomes" id="UP000772434"/>
    </source>
</evidence>
<evidence type="ECO:0000256" key="1">
    <source>
        <dbReference type="SAM" id="Coils"/>
    </source>
</evidence>
<gene>
    <name evidence="2" type="ORF">BDP27DRAFT_1292832</name>
</gene>
<evidence type="ECO:0000313" key="2">
    <source>
        <dbReference type="EMBL" id="KAF9070073.1"/>
    </source>
</evidence>
<dbReference type="AlphaFoldDB" id="A0A9P5PU71"/>
<protein>
    <submittedName>
        <fullName evidence="2">Uncharacterized protein</fullName>
    </submittedName>
</protein>
<reference evidence="2" key="1">
    <citation type="submission" date="2020-11" db="EMBL/GenBank/DDBJ databases">
        <authorList>
            <consortium name="DOE Joint Genome Institute"/>
            <person name="Ahrendt S."/>
            <person name="Riley R."/>
            <person name="Andreopoulos W."/>
            <person name="Labutti K."/>
            <person name="Pangilinan J."/>
            <person name="Ruiz-Duenas F.J."/>
            <person name="Barrasa J.M."/>
            <person name="Sanchez-Garcia M."/>
            <person name="Camarero S."/>
            <person name="Miyauchi S."/>
            <person name="Serrano A."/>
            <person name="Linde D."/>
            <person name="Babiker R."/>
            <person name="Drula E."/>
            <person name="Ayuso-Fernandez I."/>
            <person name="Pacheco R."/>
            <person name="Padilla G."/>
            <person name="Ferreira P."/>
            <person name="Barriuso J."/>
            <person name="Kellner H."/>
            <person name="Castanera R."/>
            <person name="Alfaro M."/>
            <person name="Ramirez L."/>
            <person name="Pisabarro A.G."/>
            <person name="Kuo A."/>
            <person name="Tritt A."/>
            <person name="Lipzen A."/>
            <person name="He G."/>
            <person name="Yan M."/>
            <person name="Ng V."/>
            <person name="Cullen D."/>
            <person name="Martin F."/>
            <person name="Rosso M.-N."/>
            <person name="Henrissat B."/>
            <person name="Hibbett D."/>
            <person name="Martinez A.T."/>
            <person name="Grigoriev I.V."/>
        </authorList>
    </citation>
    <scope>NUCLEOTIDE SEQUENCE</scope>
    <source>
        <strain evidence="2">AH 40177</strain>
    </source>
</reference>